<dbReference type="InterPro" id="IPR004843">
    <property type="entry name" value="Calcineurin-like_PHP"/>
</dbReference>
<evidence type="ECO:0000256" key="3">
    <source>
        <dbReference type="ARBA" id="ARBA00013365"/>
    </source>
</evidence>
<dbReference type="EMBL" id="CP001322">
    <property type="protein sequence ID" value="ACL02478.1"/>
    <property type="molecule type" value="Genomic_DNA"/>
</dbReference>
<dbReference type="GO" id="GO:0008408">
    <property type="term" value="F:3'-5' exonuclease activity"/>
    <property type="evidence" value="ECO:0007669"/>
    <property type="project" value="InterPro"/>
</dbReference>
<evidence type="ECO:0000256" key="7">
    <source>
        <dbReference type="RuleBase" id="RU363069"/>
    </source>
</evidence>
<evidence type="ECO:0000259" key="8">
    <source>
        <dbReference type="Pfam" id="PF00149"/>
    </source>
</evidence>
<dbReference type="InterPro" id="IPR029052">
    <property type="entry name" value="Metallo-depent_PP-like"/>
</dbReference>
<name>B8FHR1_DESAL</name>
<protein>
    <recommendedName>
        <fullName evidence="3 7">Nuclease SbcCD subunit D</fullName>
    </recommendedName>
</protein>
<keyword evidence="7" id="KW-0255">Endonuclease</keyword>
<dbReference type="Proteomes" id="UP000000739">
    <property type="component" value="Chromosome"/>
</dbReference>
<dbReference type="PANTHER" id="PTHR30337">
    <property type="entry name" value="COMPONENT OF ATP-DEPENDENT DSDNA EXONUCLEASE"/>
    <property type="match status" value="1"/>
</dbReference>
<dbReference type="Gene3D" id="3.60.21.10">
    <property type="match status" value="1"/>
</dbReference>
<evidence type="ECO:0000256" key="4">
    <source>
        <dbReference type="ARBA" id="ARBA00022722"/>
    </source>
</evidence>
<gene>
    <name evidence="7" type="primary">sbcD</name>
    <name evidence="10" type="ordered locus">Dalk_0773</name>
</gene>
<dbReference type="Pfam" id="PF12320">
    <property type="entry name" value="SbcD_C"/>
    <property type="match status" value="1"/>
</dbReference>
<dbReference type="AlphaFoldDB" id="B8FHR1"/>
<dbReference type="Pfam" id="PF00149">
    <property type="entry name" value="Metallophos"/>
    <property type="match status" value="1"/>
</dbReference>
<dbReference type="InterPro" id="IPR026843">
    <property type="entry name" value="SbcD_C"/>
</dbReference>
<proteinExistence type="inferred from homology"/>
<dbReference type="KEGG" id="dal:Dalk_0773"/>
<dbReference type="InterPro" id="IPR050535">
    <property type="entry name" value="DNA_Repair-Maintenance_Comp"/>
</dbReference>
<evidence type="ECO:0000259" key="9">
    <source>
        <dbReference type="Pfam" id="PF12320"/>
    </source>
</evidence>
<organism evidence="10 11">
    <name type="scientific">Desulfatibacillum aliphaticivorans</name>
    <dbReference type="NCBI Taxonomy" id="218208"/>
    <lineage>
        <taxon>Bacteria</taxon>
        <taxon>Pseudomonadati</taxon>
        <taxon>Thermodesulfobacteriota</taxon>
        <taxon>Desulfobacteria</taxon>
        <taxon>Desulfobacterales</taxon>
        <taxon>Desulfatibacillaceae</taxon>
        <taxon>Desulfatibacillum</taxon>
    </lineage>
</organism>
<dbReference type="Gene3D" id="3.30.160.720">
    <property type="match status" value="1"/>
</dbReference>
<evidence type="ECO:0000256" key="6">
    <source>
        <dbReference type="ARBA" id="ARBA00022839"/>
    </source>
</evidence>
<comment type="subunit">
    <text evidence="2 7">Heterodimer of SbcC and SbcD.</text>
</comment>
<reference evidence="10 11" key="1">
    <citation type="journal article" date="2012" name="Environ. Microbiol.">
        <title>The genome sequence of Desulfatibacillum alkenivorans AK-01: a blueprint for anaerobic alkane oxidation.</title>
        <authorList>
            <person name="Callaghan A.V."/>
            <person name="Morris B.E."/>
            <person name="Pereira I.A."/>
            <person name="McInerney M.J."/>
            <person name="Austin R.N."/>
            <person name="Groves J.T."/>
            <person name="Kukor J.J."/>
            <person name="Suflita J.M."/>
            <person name="Young L.Y."/>
            <person name="Zylstra G.J."/>
            <person name="Wawrik B."/>
        </authorList>
    </citation>
    <scope>NUCLEOTIDE SEQUENCE [LARGE SCALE GENOMIC DNA]</scope>
    <source>
        <strain evidence="10 11">AK-01</strain>
    </source>
</reference>
<evidence type="ECO:0000313" key="10">
    <source>
        <dbReference type="EMBL" id="ACL02478.1"/>
    </source>
</evidence>
<sequence>MKLIHTSDWHLGRSLYGRKRYDEFEQFLDWLLEVIRERQAEALLVSGDVFDTGTPSNRAQELYYRFLGKISRTGCRHVVITAGNHDSPTFLDAPKTLLRYQSVHVVGGIDEDPANEALILNDDKGRPELIVCAVPYLRDRDVRLAEAGESMDDKAQKMLAGIEEHYKRVCGAAKAARDALDQPVPIVAMGHLFTAGGRTEKEDGVRELYVGGLGQVRPEIFPEEIDYLALGHLHIPQTVGGRDHFRYSGSPLPMSFKESEQNKMVLEVEFTGTQPQVRELATPCFRELKRIRGGHDELMQAVTNLKEQGSQAWLELEYTDETGAGILLEDVKSLIEGTGMEVVRTNDLRMVSRIMGRETPLETLSELSEEEVFTRCMEARSVPEPQREELMDAFKEILASIHEQDIRAE</sequence>
<evidence type="ECO:0000313" key="11">
    <source>
        <dbReference type="Proteomes" id="UP000000739"/>
    </source>
</evidence>
<dbReference type="PANTHER" id="PTHR30337:SF0">
    <property type="entry name" value="NUCLEASE SBCCD SUBUNIT D"/>
    <property type="match status" value="1"/>
</dbReference>
<accession>B8FHR1</accession>
<keyword evidence="4 7" id="KW-0540">Nuclease</keyword>
<dbReference type="eggNOG" id="COG0420">
    <property type="taxonomic scope" value="Bacteria"/>
</dbReference>
<comment type="function">
    <text evidence="7">SbcCD cleaves DNA hairpin structures. These structures can inhibit DNA replication and are intermediates in certain DNA recombination reactions. The complex acts as a 3'-&gt;5' double strand exonuclease that can open hairpins. It also has a 5' single-strand endonuclease activity.</text>
</comment>
<comment type="similarity">
    <text evidence="1 7">Belongs to the SbcD family.</text>
</comment>
<dbReference type="HOGENOM" id="CLU_038045_2_0_7"/>
<keyword evidence="7" id="KW-0235">DNA replication</keyword>
<keyword evidence="6 7" id="KW-0269">Exonuclease</keyword>
<dbReference type="InterPro" id="IPR041796">
    <property type="entry name" value="Mre11_N"/>
</dbReference>
<dbReference type="SUPFAM" id="SSF56300">
    <property type="entry name" value="Metallo-dependent phosphatases"/>
    <property type="match status" value="1"/>
</dbReference>
<evidence type="ECO:0000256" key="1">
    <source>
        <dbReference type="ARBA" id="ARBA00010555"/>
    </source>
</evidence>
<dbReference type="NCBIfam" id="TIGR00619">
    <property type="entry name" value="sbcd"/>
    <property type="match status" value="1"/>
</dbReference>
<evidence type="ECO:0000256" key="5">
    <source>
        <dbReference type="ARBA" id="ARBA00022801"/>
    </source>
</evidence>
<evidence type="ECO:0000256" key="2">
    <source>
        <dbReference type="ARBA" id="ARBA00011322"/>
    </source>
</evidence>
<dbReference type="GO" id="GO:0004519">
    <property type="term" value="F:endonuclease activity"/>
    <property type="evidence" value="ECO:0007669"/>
    <property type="project" value="UniProtKB-KW"/>
</dbReference>
<dbReference type="RefSeq" id="WP_012609917.1">
    <property type="nucleotide sequence ID" value="NC_011768.1"/>
</dbReference>
<keyword evidence="11" id="KW-1185">Reference proteome</keyword>
<dbReference type="GO" id="GO:0006310">
    <property type="term" value="P:DNA recombination"/>
    <property type="evidence" value="ECO:0007669"/>
    <property type="project" value="UniProtKB-KW"/>
</dbReference>
<feature type="domain" description="Calcineurin-like phosphoesterase" evidence="8">
    <location>
        <begin position="1"/>
        <end position="236"/>
    </location>
</feature>
<dbReference type="GO" id="GO:0006260">
    <property type="term" value="P:DNA replication"/>
    <property type="evidence" value="ECO:0007669"/>
    <property type="project" value="UniProtKB-KW"/>
</dbReference>
<keyword evidence="7" id="KW-0233">DNA recombination</keyword>
<feature type="domain" description="Nuclease SbcCD subunit D C-terminal" evidence="9">
    <location>
        <begin position="284"/>
        <end position="379"/>
    </location>
</feature>
<dbReference type="CDD" id="cd00840">
    <property type="entry name" value="MPP_Mre11_N"/>
    <property type="match status" value="1"/>
</dbReference>
<dbReference type="InterPro" id="IPR004593">
    <property type="entry name" value="SbcD"/>
</dbReference>
<keyword evidence="5 7" id="KW-0378">Hydrolase</keyword>